<gene>
    <name evidence="1" type="ORF">D9K80_18735</name>
</gene>
<protein>
    <submittedName>
        <fullName evidence="1">Uncharacterized protein</fullName>
    </submittedName>
</protein>
<dbReference type="Proteomes" id="UP000267166">
    <property type="component" value="Unassembled WGS sequence"/>
</dbReference>
<accession>A0A498D2Y0</accession>
<evidence type="ECO:0000313" key="1">
    <source>
        <dbReference type="EMBL" id="RLL26025.1"/>
    </source>
</evidence>
<comment type="caution">
    <text evidence="1">The sequence shown here is derived from an EMBL/GenBank/DDBJ whole genome shotgun (WGS) entry which is preliminary data.</text>
</comment>
<organism evidence="1 2">
    <name type="scientific">Acinetobacter cumulans</name>
    <dbReference type="NCBI Taxonomy" id="2136182"/>
    <lineage>
        <taxon>Bacteria</taxon>
        <taxon>Pseudomonadati</taxon>
        <taxon>Pseudomonadota</taxon>
        <taxon>Gammaproteobacteria</taxon>
        <taxon>Moraxellales</taxon>
        <taxon>Moraxellaceae</taxon>
        <taxon>Acinetobacter</taxon>
    </lineage>
</organism>
<feature type="non-terminal residue" evidence="1">
    <location>
        <position position="217"/>
    </location>
</feature>
<proteinExistence type="predicted"/>
<name>A0A498D2Y0_9GAMM</name>
<evidence type="ECO:0000313" key="2">
    <source>
        <dbReference type="Proteomes" id="UP000267166"/>
    </source>
</evidence>
<dbReference type="EMBL" id="RCHD01000139">
    <property type="protein sequence ID" value="RLL26025.1"/>
    <property type="molecule type" value="Genomic_DNA"/>
</dbReference>
<sequence length="217" mass="24969">MADFYPFVVVKSNVPVKKLYYSFRIFNISTNKIVSDSGKKIKEGVKYPLKNNYQTELFTVISSVDSAKDMLIEFTLYKRDGVTFTVVIDKKIITNIVSEFTFDNIKNNKIKYDFVNYMEANGITKVVNGVNKNLVKLNITNKRIFVSTQHPVGDELDPFTKEKIQQGLLSRLKEKYPDQNRTNLCGPAAFFYCVLNANANIYKKIVKDLWEKGETQV</sequence>
<dbReference type="AlphaFoldDB" id="A0A498D2Y0"/>
<reference evidence="1 2" key="1">
    <citation type="submission" date="2018-09" db="EMBL/GenBank/DDBJ databases">
        <title>The draft genome of Acinetobacter sp. strains.</title>
        <authorList>
            <person name="Qin J."/>
            <person name="Feng Y."/>
            <person name="Zong Z."/>
        </authorList>
    </citation>
    <scope>NUCLEOTIDE SEQUENCE [LARGE SCALE GENOMIC DNA]</scope>
    <source>
        <strain evidence="1 2">WCHAc060003</strain>
    </source>
</reference>